<dbReference type="GeneID" id="93704562"/>
<evidence type="ECO:0000313" key="3">
    <source>
        <dbReference type="Proteomes" id="UP000182762"/>
    </source>
</evidence>
<evidence type="ECO:0008006" key="4">
    <source>
        <dbReference type="Google" id="ProtNLM"/>
    </source>
</evidence>
<sequence length="48" mass="5265">MGRSNKSKRFVKQGADAVSKHAERIPYHLTLEQAEQARAHSSSTGGQL</sequence>
<proteinExistence type="predicted"/>
<evidence type="ECO:0000313" key="2">
    <source>
        <dbReference type="EMBL" id="SFQ72017.1"/>
    </source>
</evidence>
<dbReference type="EMBL" id="FOXX01000007">
    <property type="protein sequence ID" value="SFQ72017.1"/>
    <property type="molecule type" value="Genomic_DNA"/>
</dbReference>
<accession>A0A1I6AU57</accession>
<organism evidence="2 3">
    <name type="scientific">Priestia endophytica DSM 13796</name>
    <dbReference type="NCBI Taxonomy" id="1121089"/>
    <lineage>
        <taxon>Bacteria</taxon>
        <taxon>Bacillati</taxon>
        <taxon>Bacillota</taxon>
        <taxon>Bacilli</taxon>
        <taxon>Bacillales</taxon>
        <taxon>Bacillaceae</taxon>
        <taxon>Priestia</taxon>
    </lineage>
</organism>
<feature type="region of interest" description="Disordered" evidence="1">
    <location>
        <begin position="1"/>
        <end position="23"/>
    </location>
</feature>
<protein>
    <recommendedName>
        <fullName evidence="4">Competence protein</fullName>
    </recommendedName>
</protein>
<dbReference type="RefSeq" id="WP_019393862.1">
    <property type="nucleotide sequence ID" value="NZ_FOXX01000007.1"/>
</dbReference>
<reference evidence="2 3" key="1">
    <citation type="submission" date="2016-10" db="EMBL/GenBank/DDBJ databases">
        <authorList>
            <person name="Varghese N."/>
            <person name="Submissions S."/>
        </authorList>
    </citation>
    <scope>NUCLEOTIDE SEQUENCE [LARGE SCALE GENOMIC DNA]</scope>
    <source>
        <strain evidence="2 3">DSM 13796</strain>
    </source>
</reference>
<comment type="caution">
    <text evidence="2">The sequence shown here is derived from an EMBL/GenBank/DDBJ whole genome shotgun (WGS) entry which is preliminary data.</text>
</comment>
<name>A0A1I6AU57_9BACI</name>
<feature type="compositionally biased region" description="Basic residues" evidence="1">
    <location>
        <begin position="1"/>
        <end position="11"/>
    </location>
</feature>
<gene>
    <name evidence="2" type="ORF">SAMN02745910_02989</name>
</gene>
<keyword evidence="3" id="KW-1185">Reference proteome</keyword>
<evidence type="ECO:0000256" key="1">
    <source>
        <dbReference type="SAM" id="MobiDB-lite"/>
    </source>
</evidence>
<dbReference type="Proteomes" id="UP000182762">
    <property type="component" value="Unassembled WGS sequence"/>
</dbReference>